<proteinExistence type="predicted"/>
<dbReference type="Proteomes" id="UP000184603">
    <property type="component" value="Unassembled WGS sequence"/>
</dbReference>
<sequence>MVGEVKEGDKISFSQVIPKEGHCAPPFPRNNAYFSQQVPAKNNFVFQFYSSTLDPPRQKEIFPLMKPIIAQKSETTTHFSPQ</sequence>
<evidence type="ECO:0000313" key="1">
    <source>
        <dbReference type="EMBL" id="SHO48136.1"/>
    </source>
</evidence>
<evidence type="ECO:0000313" key="2">
    <source>
        <dbReference type="Proteomes" id="UP000184603"/>
    </source>
</evidence>
<protein>
    <submittedName>
        <fullName evidence="1">Uncharacterized protein</fullName>
    </submittedName>
</protein>
<name>A0A1M7Y6J8_9BACT</name>
<reference evidence="1 2" key="1">
    <citation type="submission" date="2016-12" db="EMBL/GenBank/DDBJ databases">
        <authorList>
            <person name="Song W.-J."/>
            <person name="Kurnit D.M."/>
        </authorList>
    </citation>
    <scope>NUCLEOTIDE SEQUENCE [LARGE SCALE GENOMIC DNA]</scope>
    <source>
        <strain evidence="1 2">DSM 18488</strain>
    </source>
</reference>
<gene>
    <name evidence="1" type="ORF">SAMN02745220_02150</name>
</gene>
<keyword evidence="2" id="KW-1185">Reference proteome</keyword>
<organism evidence="1 2">
    <name type="scientific">Desulfopila aestuarii DSM 18488</name>
    <dbReference type="NCBI Taxonomy" id="1121416"/>
    <lineage>
        <taxon>Bacteria</taxon>
        <taxon>Pseudomonadati</taxon>
        <taxon>Thermodesulfobacteriota</taxon>
        <taxon>Desulfobulbia</taxon>
        <taxon>Desulfobulbales</taxon>
        <taxon>Desulfocapsaceae</taxon>
        <taxon>Desulfopila</taxon>
    </lineage>
</organism>
<dbReference type="AlphaFoldDB" id="A0A1M7Y6J8"/>
<dbReference type="EMBL" id="FRFE01000009">
    <property type="protein sequence ID" value="SHO48136.1"/>
    <property type="molecule type" value="Genomic_DNA"/>
</dbReference>
<accession>A0A1M7Y6J8</accession>